<reference evidence="2 3" key="1">
    <citation type="submission" date="2019-09" db="EMBL/GenBank/DDBJ databases">
        <title>Bird 10,000 Genomes (B10K) Project - Family phase.</title>
        <authorList>
            <person name="Zhang G."/>
        </authorList>
    </citation>
    <scope>NUCLEOTIDE SEQUENCE [LARGE SCALE GENOMIC DNA]</scope>
    <source>
        <strain evidence="2">B10K-DU-015-11</strain>
        <tissue evidence="2">Mixed tissue sample</tissue>
    </source>
</reference>
<protein>
    <submittedName>
        <fullName evidence="2">LRP1 protein</fullName>
    </submittedName>
</protein>
<evidence type="ECO:0000313" key="3">
    <source>
        <dbReference type="Proteomes" id="UP000580681"/>
    </source>
</evidence>
<dbReference type="AlphaFoldDB" id="A0A7K4VTU4"/>
<dbReference type="GO" id="GO:0005886">
    <property type="term" value="C:plasma membrane"/>
    <property type="evidence" value="ECO:0007669"/>
    <property type="project" value="TreeGrafter"/>
</dbReference>
<sequence length="115" mass="13127">GNIYWTDQGFDVIEVARLNGSFRYVVISQGLDKPRAITVHPEKGLMFWTNWNEQHPSIMRATLSGANVLIIIDQDIRTPNGLAIDHKAEKIYFSDATLDKIERCEYDGSHRHVSL</sequence>
<dbReference type="Gene3D" id="2.120.10.30">
    <property type="entry name" value="TolB, C-terminal domain"/>
    <property type="match status" value="1"/>
</dbReference>
<dbReference type="GO" id="GO:0042813">
    <property type="term" value="F:Wnt receptor activity"/>
    <property type="evidence" value="ECO:0007669"/>
    <property type="project" value="TreeGrafter"/>
</dbReference>
<dbReference type="InterPro" id="IPR000033">
    <property type="entry name" value="LDLR_classB_rpt"/>
</dbReference>
<dbReference type="InterPro" id="IPR011042">
    <property type="entry name" value="6-blade_b-propeller_TolB-like"/>
</dbReference>
<feature type="non-terminal residue" evidence="2">
    <location>
        <position position="115"/>
    </location>
</feature>
<feature type="non-terminal residue" evidence="2">
    <location>
        <position position="1"/>
    </location>
</feature>
<evidence type="ECO:0000256" key="1">
    <source>
        <dbReference type="PROSITE-ProRule" id="PRU00461"/>
    </source>
</evidence>
<accession>A0A7K4VTU4</accession>
<dbReference type="GO" id="GO:0017147">
    <property type="term" value="F:Wnt-protein binding"/>
    <property type="evidence" value="ECO:0007669"/>
    <property type="project" value="TreeGrafter"/>
</dbReference>
<gene>
    <name evidence="2" type="primary">Lrp1</name>
    <name evidence="2" type="ORF">EMBFUC_R09894</name>
</gene>
<feature type="repeat" description="LDL-receptor class B" evidence="1">
    <location>
        <begin position="44"/>
        <end position="88"/>
    </location>
</feature>
<name>A0A7K4VTU4_9EMBE</name>
<dbReference type="PROSITE" id="PS51120">
    <property type="entry name" value="LDLRB"/>
    <property type="match status" value="2"/>
</dbReference>
<dbReference type="PANTHER" id="PTHR46513">
    <property type="entry name" value="VITELLOGENIN RECEPTOR-LIKE PROTEIN-RELATED-RELATED"/>
    <property type="match status" value="1"/>
</dbReference>
<dbReference type="EMBL" id="VYZJ01003938">
    <property type="protein sequence ID" value="NWR25735.1"/>
    <property type="molecule type" value="Genomic_DNA"/>
</dbReference>
<dbReference type="SUPFAM" id="SSF63825">
    <property type="entry name" value="YWTD domain"/>
    <property type="match status" value="1"/>
</dbReference>
<organism evidence="2 3">
    <name type="scientific">Emberiza fucata</name>
    <dbReference type="NCBI Taxonomy" id="337179"/>
    <lineage>
        <taxon>Eukaryota</taxon>
        <taxon>Metazoa</taxon>
        <taxon>Chordata</taxon>
        <taxon>Craniata</taxon>
        <taxon>Vertebrata</taxon>
        <taxon>Euteleostomi</taxon>
        <taxon>Archelosauria</taxon>
        <taxon>Archosauria</taxon>
        <taxon>Dinosauria</taxon>
        <taxon>Saurischia</taxon>
        <taxon>Theropoda</taxon>
        <taxon>Coelurosauria</taxon>
        <taxon>Aves</taxon>
        <taxon>Neognathae</taxon>
        <taxon>Neoaves</taxon>
        <taxon>Telluraves</taxon>
        <taxon>Australaves</taxon>
        <taxon>Passeriformes</taxon>
        <taxon>Passeroidea</taxon>
        <taxon>Fringillidae</taxon>
        <taxon>Emberizinae</taxon>
        <taxon>Emberizini</taxon>
        <taxon>Emberiza</taxon>
    </lineage>
</organism>
<dbReference type="GO" id="GO:0060070">
    <property type="term" value="P:canonical Wnt signaling pathway"/>
    <property type="evidence" value="ECO:0007669"/>
    <property type="project" value="TreeGrafter"/>
</dbReference>
<keyword evidence="3" id="KW-1185">Reference proteome</keyword>
<dbReference type="InterPro" id="IPR050778">
    <property type="entry name" value="Cueball_EGF_LRP_Nidogen"/>
</dbReference>
<dbReference type="SMART" id="SM00135">
    <property type="entry name" value="LY"/>
    <property type="match status" value="3"/>
</dbReference>
<dbReference type="PANTHER" id="PTHR46513:SF37">
    <property type="entry name" value="LDL RECEPTOR RELATED PROTEIN 1-RELATED"/>
    <property type="match status" value="1"/>
</dbReference>
<dbReference type="Pfam" id="PF00058">
    <property type="entry name" value="Ldl_recept_b"/>
    <property type="match status" value="2"/>
</dbReference>
<feature type="repeat" description="LDL-receptor class B" evidence="1">
    <location>
        <begin position="1"/>
        <end position="43"/>
    </location>
</feature>
<evidence type="ECO:0000313" key="2">
    <source>
        <dbReference type="EMBL" id="NWR25735.1"/>
    </source>
</evidence>
<dbReference type="Proteomes" id="UP000580681">
    <property type="component" value="Unassembled WGS sequence"/>
</dbReference>
<comment type="caution">
    <text evidence="2">The sequence shown here is derived from an EMBL/GenBank/DDBJ whole genome shotgun (WGS) entry which is preliminary data.</text>
</comment>
<proteinExistence type="predicted"/>